<feature type="coiled-coil region" evidence="1">
    <location>
        <begin position="4"/>
        <end position="106"/>
    </location>
</feature>
<evidence type="ECO:0000313" key="4">
    <source>
        <dbReference type="Proteomes" id="UP001159428"/>
    </source>
</evidence>
<dbReference type="EMBL" id="CALNXJ010000002">
    <property type="protein sequence ID" value="CAH3034394.1"/>
    <property type="molecule type" value="Genomic_DNA"/>
</dbReference>
<proteinExistence type="predicted"/>
<comment type="caution">
    <text evidence="3">The sequence shown here is derived from an EMBL/GenBank/DDBJ whole genome shotgun (WGS) entry which is preliminary data.</text>
</comment>
<gene>
    <name evidence="3" type="ORF">PMEA_00010663</name>
</gene>
<evidence type="ECO:0000256" key="2">
    <source>
        <dbReference type="SAM" id="MobiDB-lite"/>
    </source>
</evidence>
<feature type="region of interest" description="Disordered" evidence="2">
    <location>
        <begin position="151"/>
        <end position="173"/>
    </location>
</feature>
<name>A0AAU9VMT1_9CNID</name>
<evidence type="ECO:0000256" key="1">
    <source>
        <dbReference type="SAM" id="Coils"/>
    </source>
</evidence>
<dbReference type="Proteomes" id="UP001159428">
    <property type="component" value="Unassembled WGS sequence"/>
</dbReference>
<keyword evidence="1" id="KW-0175">Coiled coil</keyword>
<reference evidence="3 4" key="1">
    <citation type="submission" date="2022-05" db="EMBL/GenBank/DDBJ databases">
        <authorList>
            <consortium name="Genoscope - CEA"/>
            <person name="William W."/>
        </authorList>
    </citation>
    <scope>NUCLEOTIDE SEQUENCE [LARGE SCALE GENOMIC DNA]</scope>
</reference>
<organism evidence="3 4">
    <name type="scientific">Pocillopora meandrina</name>
    <dbReference type="NCBI Taxonomy" id="46732"/>
    <lineage>
        <taxon>Eukaryota</taxon>
        <taxon>Metazoa</taxon>
        <taxon>Cnidaria</taxon>
        <taxon>Anthozoa</taxon>
        <taxon>Hexacorallia</taxon>
        <taxon>Scleractinia</taxon>
        <taxon>Astrocoeniina</taxon>
        <taxon>Pocilloporidae</taxon>
        <taxon>Pocillopora</taxon>
    </lineage>
</organism>
<keyword evidence="4" id="KW-1185">Reference proteome</keyword>
<protein>
    <submittedName>
        <fullName evidence="3">Uncharacterized protein</fullName>
    </submittedName>
</protein>
<accession>A0AAU9VMT1</accession>
<dbReference type="AlphaFoldDB" id="A0AAU9VMT1"/>
<evidence type="ECO:0000313" key="3">
    <source>
        <dbReference type="EMBL" id="CAH3034394.1"/>
    </source>
</evidence>
<sequence>MEEIKQSQTKVDCIENEIEEMRRRRDEIKEDLKRLDEIGQRRDLEDKKWREKMDKKNKKLANALEKIRAKRHKYQEETEYKSVKQLEKKRKEVKQLKRLEKNAIKREKLEQRQLKKIEKHKLEKLSAKSLKVSEETAGVAECINKAMETTNTTAKEKNDETPKTAQGTVCGGKQTGCRIYEQDNARDQAEPGKGRLHHK</sequence>